<dbReference type="RefSeq" id="WP_249738200.1">
    <property type="nucleotide sequence ID" value="NZ_JAKNCJ010000008.1"/>
</dbReference>
<evidence type="ECO:0000313" key="12">
    <source>
        <dbReference type="Proteomes" id="UP001203761"/>
    </source>
</evidence>
<comment type="subunit">
    <text evidence="9">The Tat system comprises two distinct complexes: a TatABC complex, containing multiple copies of TatA, TatB and TatC subunits, and a separate TatA complex, containing only TatA subunits. Substrates initially bind to the TatABC complex, which probably triggers association of the separate TatA complex to form the active translocon.</text>
</comment>
<comment type="function">
    <text evidence="9">Part of the twin-arginine translocation (Tat) system that transports large folded proteins containing a characteristic twin-arginine motif in their signal peptide across membranes. TatA could form the protein-conducting channel of the Tat system.</text>
</comment>
<keyword evidence="6 9" id="KW-1133">Transmembrane helix</keyword>
<evidence type="ECO:0000256" key="10">
    <source>
        <dbReference type="SAM" id="MobiDB-lite"/>
    </source>
</evidence>
<evidence type="ECO:0000313" key="11">
    <source>
        <dbReference type="EMBL" id="MCL6424120.1"/>
    </source>
</evidence>
<feature type="region of interest" description="Disordered" evidence="10">
    <location>
        <begin position="68"/>
        <end position="88"/>
    </location>
</feature>
<dbReference type="EMBL" id="JAKNCJ010000008">
    <property type="protein sequence ID" value="MCL6424120.1"/>
    <property type="molecule type" value="Genomic_DNA"/>
</dbReference>
<dbReference type="Proteomes" id="UP001203761">
    <property type="component" value="Unassembled WGS sequence"/>
</dbReference>
<reference evidence="11" key="1">
    <citation type="submission" date="2022-02" db="EMBL/GenBank/DDBJ databases">
        <authorList>
            <person name="Lee M."/>
            <person name="Kim S.-J."/>
            <person name="Jung M.-Y."/>
        </authorList>
    </citation>
    <scope>NUCLEOTIDE SEQUENCE</scope>
    <source>
        <strain evidence="11">JHP9</strain>
    </source>
</reference>
<evidence type="ECO:0000256" key="2">
    <source>
        <dbReference type="ARBA" id="ARBA00022448"/>
    </source>
</evidence>
<comment type="similarity">
    <text evidence="9">Belongs to the TatA/E family.</text>
</comment>
<evidence type="ECO:0000256" key="5">
    <source>
        <dbReference type="ARBA" id="ARBA00022927"/>
    </source>
</evidence>
<gene>
    <name evidence="9 11" type="primary">tatA</name>
    <name evidence="11" type="ORF">Bequi_12155</name>
</gene>
<evidence type="ECO:0000256" key="1">
    <source>
        <dbReference type="ARBA" id="ARBA00004162"/>
    </source>
</evidence>
<evidence type="ECO:0000256" key="9">
    <source>
        <dbReference type="HAMAP-Rule" id="MF_00236"/>
    </source>
</evidence>
<keyword evidence="8 9" id="KW-0472">Membrane</keyword>
<protein>
    <recommendedName>
        <fullName evidence="9">Sec-independent protein translocase protein TatA</fullName>
    </recommendedName>
</protein>
<keyword evidence="12" id="KW-1185">Reference proteome</keyword>
<evidence type="ECO:0000256" key="8">
    <source>
        <dbReference type="ARBA" id="ARBA00023136"/>
    </source>
</evidence>
<evidence type="ECO:0000256" key="3">
    <source>
        <dbReference type="ARBA" id="ARBA00022475"/>
    </source>
</evidence>
<keyword evidence="2 9" id="KW-0813">Transport</keyword>
<dbReference type="NCBIfam" id="TIGR01411">
    <property type="entry name" value="tatAE"/>
    <property type="match status" value="1"/>
</dbReference>
<comment type="subcellular location">
    <subcellularLocation>
        <location evidence="1 9">Cell membrane</location>
        <topology evidence="1 9">Single-pass membrane protein</topology>
    </subcellularLocation>
</comment>
<dbReference type="PANTHER" id="PTHR42982:SF8">
    <property type="entry name" value="SEC-INDEPENDENT PROTEIN TRANSLOCASE PROTEIN TATA"/>
    <property type="match status" value="1"/>
</dbReference>
<dbReference type="InterPro" id="IPR006312">
    <property type="entry name" value="TatA/E"/>
</dbReference>
<evidence type="ECO:0000256" key="6">
    <source>
        <dbReference type="ARBA" id="ARBA00022989"/>
    </source>
</evidence>
<keyword evidence="4 9" id="KW-0812">Transmembrane</keyword>
<sequence length="135" mass="16323">MRPQPWHILILVLVVLLLFGAGKLPSLARNVGKSMRIFKSEVEELRGDEKPVDDEDDYDRRDRVARDRRDDRVARDRRDDRVRGDVSDRVHVEDRRDDRYADRDRYADHDRSYDSRDEREPVRATERLDDEYRRD</sequence>
<proteinExistence type="inferred from homology"/>
<organism evidence="11 12">
    <name type="scientific">Brachybacterium equifaecis</name>
    <dbReference type="NCBI Taxonomy" id="2910770"/>
    <lineage>
        <taxon>Bacteria</taxon>
        <taxon>Bacillati</taxon>
        <taxon>Actinomycetota</taxon>
        <taxon>Actinomycetes</taxon>
        <taxon>Micrococcales</taxon>
        <taxon>Dermabacteraceae</taxon>
        <taxon>Brachybacterium</taxon>
    </lineage>
</organism>
<dbReference type="InterPro" id="IPR003369">
    <property type="entry name" value="TatA/B/E"/>
</dbReference>
<dbReference type="Pfam" id="PF02416">
    <property type="entry name" value="TatA_B_E"/>
    <property type="match status" value="1"/>
</dbReference>
<name>A0ABT0R5B8_9MICO</name>
<keyword evidence="7 9" id="KW-0811">Translocation</keyword>
<dbReference type="PANTHER" id="PTHR42982">
    <property type="entry name" value="SEC-INDEPENDENT PROTEIN TRANSLOCASE PROTEIN TATA"/>
    <property type="match status" value="1"/>
</dbReference>
<dbReference type="NCBIfam" id="NF001854">
    <property type="entry name" value="PRK00575.1"/>
    <property type="match status" value="1"/>
</dbReference>
<keyword evidence="5 9" id="KW-0653">Protein transport</keyword>
<evidence type="ECO:0000256" key="7">
    <source>
        <dbReference type="ARBA" id="ARBA00023010"/>
    </source>
</evidence>
<keyword evidence="3 9" id="KW-1003">Cell membrane</keyword>
<comment type="caution">
    <text evidence="11">The sequence shown here is derived from an EMBL/GenBank/DDBJ whole genome shotgun (WGS) entry which is preliminary data.</text>
</comment>
<evidence type="ECO:0000256" key="4">
    <source>
        <dbReference type="ARBA" id="ARBA00022692"/>
    </source>
</evidence>
<feature type="region of interest" description="Disordered" evidence="10">
    <location>
        <begin position="101"/>
        <end position="135"/>
    </location>
</feature>
<accession>A0ABT0R5B8</accession>
<dbReference type="HAMAP" id="MF_00236">
    <property type="entry name" value="TatA_E"/>
    <property type="match status" value="1"/>
</dbReference>
<dbReference type="Gene3D" id="1.20.5.3310">
    <property type="match status" value="1"/>
</dbReference>